<evidence type="ECO:0000256" key="5">
    <source>
        <dbReference type="ARBA" id="ARBA00022833"/>
    </source>
</evidence>
<evidence type="ECO:0000256" key="4">
    <source>
        <dbReference type="ARBA" id="ARBA00022801"/>
    </source>
</evidence>
<dbReference type="AlphaFoldDB" id="A0A6H1P6Z2"/>
<dbReference type="Gene3D" id="3.40.140.10">
    <property type="entry name" value="Cytidine Deaminase, domain 2"/>
    <property type="match status" value="1"/>
</dbReference>
<keyword evidence="6" id="KW-0482">Metalloprotease</keyword>
<keyword evidence="4" id="KW-0378">Hydrolase</keyword>
<comment type="similarity">
    <text evidence="1">Belongs to the UPF0758 family.</text>
</comment>
<name>A0A6H1P6Z2_PRIMG</name>
<evidence type="ECO:0000256" key="6">
    <source>
        <dbReference type="ARBA" id="ARBA00023049"/>
    </source>
</evidence>
<proteinExistence type="inferred from homology"/>
<evidence type="ECO:0000259" key="7">
    <source>
        <dbReference type="PROSITE" id="PS50249"/>
    </source>
</evidence>
<keyword evidence="2" id="KW-0645">Protease</keyword>
<dbReference type="InterPro" id="IPR037518">
    <property type="entry name" value="MPN"/>
</dbReference>
<dbReference type="GO" id="GO:0046872">
    <property type="term" value="F:metal ion binding"/>
    <property type="evidence" value="ECO:0007669"/>
    <property type="project" value="UniProtKB-KW"/>
</dbReference>
<dbReference type="GO" id="GO:0008237">
    <property type="term" value="F:metallopeptidase activity"/>
    <property type="evidence" value="ECO:0007669"/>
    <property type="project" value="UniProtKB-KW"/>
</dbReference>
<accession>A0A6H1P6Z2</accession>
<dbReference type="PANTHER" id="PTHR30471">
    <property type="entry name" value="DNA REPAIR PROTEIN RADC"/>
    <property type="match status" value="1"/>
</dbReference>
<feature type="domain" description="MPN" evidence="7">
    <location>
        <begin position="27"/>
        <end position="150"/>
    </location>
</feature>
<dbReference type="CDD" id="cd08071">
    <property type="entry name" value="MPN_DUF2466"/>
    <property type="match status" value="1"/>
</dbReference>
<dbReference type="Proteomes" id="UP000501868">
    <property type="component" value="Chromosome"/>
</dbReference>
<dbReference type="InterPro" id="IPR001405">
    <property type="entry name" value="UPF0758"/>
</dbReference>
<organism evidence="8 9">
    <name type="scientific">Priestia megaterium</name>
    <name type="common">Bacillus megaterium</name>
    <dbReference type="NCBI Taxonomy" id="1404"/>
    <lineage>
        <taxon>Bacteria</taxon>
        <taxon>Bacillati</taxon>
        <taxon>Bacillota</taxon>
        <taxon>Bacilli</taxon>
        <taxon>Bacillales</taxon>
        <taxon>Bacillaceae</taxon>
        <taxon>Priestia</taxon>
    </lineage>
</organism>
<keyword evidence="3" id="KW-0479">Metal-binding</keyword>
<dbReference type="InterPro" id="IPR025657">
    <property type="entry name" value="RadC_JAB"/>
</dbReference>
<dbReference type="Pfam" id="PF04002">
    <property type="entry name" value="RadC"/>
    <property type="match status" value="1"/>
</dbReference>
<keyword evidence="5" id="KW-0862">Zinc</keyword>
<evidence type="ECO:0000256" key="3">
    <source>
        <dbReference type="ARBA" id="ARBA00022723"/>
    </source>
</evidence>
<dbReference type="GO" id="GO:0006508">
    <property type="term" value="P:proteolysis"/>
    <property type="evidence" value="ECO:0007669"/>
    <property type="project" value="UniProtKB-KW"/>
</dbReference>
<protein>
    <submittedName>
        <fullName evidence="8">DNA repair protein RadC</fullName>
    </submittedName>
</protein>
<evidence type="ECO:0000256" key="2">
    <source>
        <dbReference type="ARBA" id="ARBA00022670"/>
    </source>
</evidence>
<dbReference type="EMBL" id="CP051128">
    <property type="protein sequence ID" value="QIZ09360.1"/>
    <property type="molecule type" value="Genomic_DNA"/>
</dbReference>
<reference evidence="8 9" key="2">
    <citation type="submission" date="2020-04" db="EMBL/GenBank/DDBJ databases">
        <authorList>
            <person name="Fomenkov A."/>
            <person name="Anton B.P."/>
            <person name="Roberts R.J."/>
        </authorList>
    </citation>
    <scope>NUCLEOTIDE SEQUENCE [LARGE SCALE GENOMIC DNA]</scope>
    <source>
        <strain evidence="8 9">S2</strain>
    </source>
</reference>
<sequence>MELMSIFEVVRIKQEIKESPEPFAQYVIRSPEDAQKLAASYNADEDREVFLVMILNTKNQVVGLHKAHVGSLNASIVHPREVMKSAILNNAASIIVSHQHPSGDPTPSKEDIEVTKRLAEAGEILGIEVLDHVIVSHTGKHVSLKEKGYL</sequence>
<evidence type="ECO:0000313" key="9">
    <source>
        <dbReference type="Proteomes" id="UP000501868"/>
    </source>
</evidence>
<dbReference type="NCBIfam" id="TIGR00608">
    <property type="entry name" value="radc"/>
    <property type="match status" value="1"/>
</dbReference>
<dbReference type="PANTHER" id="PTHR30471:SF3">
    <property type="entry name" value="UPF0758 PROTEIN YEES-RELATED"/>
    <property type="match status" value="1"/>
</dbReference>
<dbReference type="PROSITE" id="PS50249">
    <property type="entry name" value="MPN"/>
    <property type="match status" value="1"/>
</dbReference>
<gene>
    <name evidence="8" type="primary">radC</name>
    <name evidence="8" type="ORF">HFZ78_23875</name>
</gene>
<evidence type="ECO:0000313" key="8">
    <source>
        <dbReference type="EMBL" id="QIZ09360.1"/>
    </source>
</evidence>
<evidence type="ECO:0000256" key="1">
    <source>
        <dbReference type="ARBA" id="ARBA00010243"/>
    </source>
</evidence>
<reference evidence="8 9" key="1">
    <citation type="submission" date="2020-04" db="EMBL/GenBank/DDBJ databases">
        <title>Genome-Wide Identification of 5-Methylcytosine Sites in Bacterial Genomes By High-Throughput Sequencing of MspJI Restriction Fragments.</title>
        <authorList>
            <person name="Wu V."/>
        </authorList>
    </citation>
    <scope>NUCLEOTIDE SEQUENCE [LARGE SCALE GENOMIC DNA]</scope>
    <source>
        <strain evidence="8 9">S2</strain>
    </source>
</reference>